<comment type="caution">
    <text evidence="2">The sequence shown here is derived from an EMBL/GenBank/DDBJ whole genome shotgun (WGS) entry which is preliminary data.</text>
</comment>
<evidence type="ECO:0000313" key="3">
    <source>
        <dbReference type="Proteomes" id="UP001151760"/>
    </source>
</evidence>
<accession>A0ABQ5AJQ2</accession>
<proteinExistence type="predicted"/>
<feature type="compositionally biased region" description="Basic residues" evidence="1">
    <location>
        <begin position="11"/>
        <end position="20"/>
    </location>
</feature>
<keyword evidence="3" id="KW-1185">Reference proteome</keyword>
<feature type="non-terminal residue" evidence="2">
    <location>
        <position position="1"/>
    </location>
</feature>
<dbReference type="EMBL" id="BQNB010012302">
    <property type="protein sequence ID" value="GJT01852.1"/>
    <property type="molecule type" value="Genomic_DNA"/>
</dbReference>
<sequence length="161" mass="19019">EQIVKEVSKKSGGRRRKSLSRKKERETLDEETSKKQKHDEEETTDYEQEELRLNLKIVPNDDDEVYYEPLSRKYPIVDFEYQLLGRMEAKDIDVYKLIKADGSSSYHGNGTPMEINMLVEKKYPIIKELLEKVLNLHLEAEEESTMAFELLKFMKSQIEEL</sequence>
<dbReference type="Proteomes" id="UP001151760">
    <property type="component" value="Unassembled WGS sequence"/>
</dbReference>
<protein>
    <submittedName>
        <fullName evidence="2">Uncharacterized protein</fullName>
    </submittedName>
</protein>
<reference evidence="2" key="2">
    <citation type="submission" date="2022-01" db="EMBL/GenBank/DDBJ databases">
        <authorList>
            <person name="Yamashiro T."/>
            <person name="Shiraishi A."/>
            <person name="Satake H."/>
            <person name="Nakayama K."/>
        </authorList>
    </citation>
    <scope>NUCLEOTIDE SEQUENCE</scope>
</reference>
<organism evidence="2 3">
    <name type="scientific">Tanacetum coccineum</name>
    <dbReference type="NCBI Taxonomy" id="301880"/>
    <lineage>
        <taxon>Eukaryota</taxon>
        <taxon>Viridiplantae</taxon>
        <taxon>Streptophyta</taxon>
        <taxon>Embryophyta</taxon>
        <taxon>Tracheophyta</taxon>
        <taxon>Spermatophyta</taxon>
        <taxon>Magnoliopsida</taxon>
        <taxon>eudicotyledons</taxon>
        <taxon>Gunneridae</taxon>
        <taxon>Pentapetalae</taxon>
        <taxon>asterids</taxon>
        <taxon>campanulids</taxon>
        <taxon>Asterales</taxon>
        <taxon>Asteraceae</taxon>
        <taxon>Asteroideae</taxon>
        <taxon>Anthemideae</taxon>
        <taxon>Anthemidinae</taxon>
        <taxon>Tanacetum</taxon>
    </lineage>
</organism>
<evidence type="ECO:0000313" key="2">
    <source>
        <dbReference type="EMBL" id="GJT01852.1"/>
    </source>
</evidence>
<reference evidence="2" key="1">
    <citation type="journal article" date="2022" name="Int. J. Mol. Sci.">
        <title>Draft Genome of Tanacetum Coccineum: Genomic Comparison of Closely Related Tanacetum-Family Plants.</title>
        <authorList>
            <person name="Yamashiro T."/>
            <person name="Shiraishi A."/>
            <person name="Nakayama K."/>
            <person name="Satake H."/>
        </authorList>
    </citation>
    <scope>NUCLEOTIDE SEQUENCE</scope>
</reference>
<name>A0ABQ5AJQ2_9ASTR</name>
<evidence type="ECO:0000256" key="1">
    <source>
        <dbReference type="SAM" id="MobiDB-lite"/>
    </source>
</evidence>
<feature type="compositionally biased region" description="Basic and acidic residues" evidence="1">
    <location>
        <begin position="21"/>
        <end position="40"/>
    </location>
</feature>
<gene>
    <name evidence="2" type="ORF">Tco_0823021</name>
</gene>
<feature type="region of interest" description="Disordered" evidence="1">
    <location>
        <begin position="1"/>
        <end position="47"/>
    </location>
</feature>